<feature type="active site" description="Glycyl thioester intermediate" evidence="5">
    <location>
        <position position="1727"/>
    </location>
</feature>
<dbReference type="PROSITE" id="PS50237">
    <property type="entry name" value="HECT"/>
    <property type="match status" value="1"/>
</dbReference>
<evidence type="ECO:0000256" key="7">
    <source>
        <dbReference type="SAM" id="MobiDB-lite"/>
    </source>
</evidence>
<feature type="compositionally biased region" description="Polar residues" evidence="7">
    <location>
        <begin position="1061"/>
        <end position="1070"/>
    </location>
</feature>
<dbReference type="GO" id="GO:0005737">
    <property type="term" value="C:cytoplasm"/>
    <property type="evidence" value="ECO:0007669"/>
    <property type="project" value="TreeGrafter"/>
</dbReference>
<dbReference type="InterPro" id="IPR036053">
    <property type="entry name" value="PABP-dom"/>
</dbReference>
<feature type="zinc finger region" description="UBR-type" evidence="6">
    <location>
        <begin position="75"/>
        <end position="143"/>
    </location>
</feature>
<feature type="region of interest" description="Disordered" evidence="7">
    <location>
        <begin position="1439"/>
        <end position="1461"/>
    </location>
</feature>
<dbReference type="VEuPathDB" id="VectorBase:LOC119174413"/>
<dbReference type="Gene3D" id="3.30.2410.10">
    <property type="entry name" value="Hect, E3 ligase catalytic domain"/>
    <property type="match status" value="1"/>
</dbReference>
<dbReference type="InterPro" id="IPR035983">
    <property type="entry name" value="Hect_E3_ubiquitin_ligase"/>
</dbReference>
<dbReference type="FunFam" id="3.30.2160.10:FF:000006">
    <property type="entry name" value="E3 ubiquitin-protein ligase UBR5 isoform X2"/>
    <property type="match status" value="1"/>
</dbReference>
<dbReference type="GO" id="GO:0000209">
    <property type="term" value="P:protein polyubiquitination"/>
    <property type="evidence" value="ECO:0007669"/>
    <property type="project" value="TreeGrafter"/>
</dbReference>
<feature type="compositionally biased region" description="Acidic residues" evidence="7">
    <location>
        <begin position="522"/>
        <end position="553"/>
    </location>
</feature>
<feature type="region of interest" description="Disordered" evidence="7">
    <location>
        <begin position="1060"/>
        <end position="1147"/>
    </location>
</feature>
<evidence type="ECO:0000256" key="2">
    <source>
        <dbReference type="ARBA" id="ARBA00022771"/>
    </source>
</evidence>
<dbReference type="InterPro" id="IPR002004">
    <property type="entry name" value="PABP_HYD_C"/>
</dbReference>
<feature type="compositionally biased region" description="Acidic residues" evidence="7">
    <location>
        <begin position="486"/>
        <end position="495"/>
    </location>
</feature>
<feature type="compositionally biased region" description="Acidic residues" evidence="7">
    <location>
        <begin position="1450"/>
        <end position="1459"/>
    </location>
</feature>
<dbReference type="SUPFAM" id="SSF63570">
    <property type="entry name" value="PABC (PABP) domain"/>
    <property type="match status" value="1"/>
</dbReference>
<evidence type="ECO:0000259" key="9">
    <source>
        <dbReference type="PROSITE" id="PS51157"/>
    </source>
</evidence>
<dbReference type="FunFam" id="1.10.1900.10:FF:000002">
    <property type="entry name" value="E3 ubiquitin-protein ligase UBR5 isoform X1"/>
    <property type="match status" value="1"/>
</dbReference>
<dbReference type="Pfam" id="PF00632">
    <property type="entry name" value="HECT"/>
    <property type="match status" value="1"/>
</dbReference>
<keyword evidence="1" id="KW-0479">Metal-binding</keyword>
<feature type="domain" description="HECT" evidence="8">
    <location>
        <begin position="1475"/>
        <end position="1758"/>
    </location>
</feature>
<dbReference type="InterPro" id="IPR047503">
    <property type="entry name" value="UBR-box_UBR5"/>
</dbReference>
<evidence type="ECO:0000256" key="4">
    <source>
        <dbReference type="ARBA" id="ARBA00022833"/>
    </source>
</evidence>
<reference evidence="11" key="1">
    <citation type="journal article" date="2020" name="Cell">
        <title>Large-Scale Comparative Analyses of Tick Genomes Elucidate Their Genetic Diversity and Vector Capacities.</title>
        <authorList>
            <consortium name="Tick Genome and Microbiome Consortium (TIGMIC)"/>
            <person name="Jia N."/>
            <person name="Wang J."/>
            <person name="Shi W."/>
            <person name="Du L."/>
            <person name="Sun Y."/>
            <person name="Zhan W."/>
            <person name="Jiang J.F."/>
            <person name="Wang Q."/>
            <person name="Zhang B."/>
            <person name="Ji P."/>
            <person name="Bell-Sakyi L."/>
            <person name="Cui X.M."/>
            <person name="Yuan T.T."/>
            <person name="Jiang B.G."/>
            <person name="Yang W.F."/>
            <person name="Lam T.T."/>
            <person name="Chang Q.C."/>
            <person name="Ding S.J."/>
            <person name="Wang X.J."/>
            <person name="Zhu J.G."/>
            <person name="Ruan X.D."/>
            <person name="Zhao L."/>
            <person name="Wei J.T."/>
            <person name="Ye R.Z."/>
            <person name="Que T.C."/>
            <person name="Du C.H."/>
            <person name="Zhou Y.H."/>
            <person name="Cheng J.X."/>
            <person name="Dai P.F."/>
            <person name="Guo W.B."/>
            <person name="Han X.H."/>
            <person name="Huang E.J."/>
            <person name="Li L.F."/>
            <person name="Wei W."/>
            <person name="Gao Y.C."/>
            <person name="Liu J.Z."/>
            <person name="Shao H.Z."/>
            <person name="Wang X."/>
            <person name="Wang C.C."/>
            <person name="Yang T.C."/>
            <person name="Huo Q.B."/>
            <person name="Li W."/>
            <person name="Chen H.Y."/>
            <person name="Chen S.E."/>
            <person name="Zhou L.G."/>
            <person name="Ni X.B."/>
            <person name="Tian J.H."/>
            <person name="Sheng Y."/>
            <person name="Liu T."/>
            <person name="Pan Y.S."/>
            <person name="Xia L.Y."/>
            <person name="Li J."/>
            <person name="Zhao F."/>
            <person name="Cao W.C."/>
        </authorList>
    </citation>
    <scope>NUCLEOTIDE SEQUENCE</scope>
    <source>
        <strain evidence="11">Rmic-2018</strain>
    </source>
</reference>
<evidence type="ECO:0000256" key="1">
    <source>
        <dbReference type="ARBA" id="ARBA00022723"/>
    </source>
</evidence>
<reference evidence="11" key="2">
    <citation type="submission" date="2021-09" db="EMBL/GenBank/DDBJ databases">
        <authorList>
            <person name="Jia N."/>
            <person name="Wang J."/>
            <person name="Shi W."/>
            <person name="Du L."/>
            <person name="Sun Y."/>
            <person name="Zhan W."/>
            <person name="Jiang J."/>
            <person name="Wang Q."/>
            <person name="Zhang B."/>
            <person name="Ji P."/>
            <person name="Sakyi L.B."/>
            <person name="Cui X."/>
            <person name="Yuan T."/>
            <person name="Jiang B."/>
            <person name="Yang W."/>
            <person name="Lam T.T.-Y."/>
            <person name="Chang Q."/>
            <person name="Ding S."/>
            <person name="Wang X."/>
            <person name="Zhu J."/>
            <person name="Ruan X."/>
            <person name="Zhao L."/>
            <person name="Wei J."/>
            <person name="Que T."/>
            <person name="Du C."/>
            <person name="Cheng J."/>
            <person name="Dai P."/>
            <person name="Han X."/>
            <person name="Huang E."/>
            <person name="Gao Y."/>
            <person name="Liu J."/>
            <person name="Shao H."/>
            <person name="Ye R."/>
            <person name="Li L."/>
            <person name="Wei W."/>
            <person name="Wang X."/>
            <person name="Wang C."/>
            <person name="Huo Q."/>
            <person name="Li W."/>
            <person name="Guo W."/>
            <person name="Chen H."/>
            <person name="Chen S."/>
            <person name="Zhou L."/>
            <person name="Zhou L."/>
            <person name="Ni X."/>
            <person name="Tian J."/>
            <person name="Zhou Y."/>
            <person name="Sheng Y."/>
            <person name="Liu T."/>
            <person name="Pan Y."/>
            <person name="Xia L."/>
            <person name="Li J."/>
            <person name="Zhao F."/>
            <person name="Cao W."/>
        </authorList>
    </citation>
    <scope>NUCLEOTIDE SEQUENCE</scope>
    <source>
        <strain evidence="11">Rmic-2018</strain>
        <tissue evidence="11">Larvae</tissue>
    </source>
</reference>
<comment type="caution">
    <text evidence="11">The sequence shown here is derived from an EMBL/GenBank/DDBJ whole genome shotgun (WGS) entry which is preliminary data.</text>
</comment>
<evidence type="ECO:0000259" key="8">
    <source>
        <dbReference type="PROSITE" id="PS50237"/>
    </source>
</evidence>
<dbReference type="PANTHER" id="PTHR46276">
    <property type="entry name" value="E3 UBIQUITIN-PROTEIN LIGASE UBR5"/>
    <property type="match status" value="1"/>
</dbReference>
<feature type="compositionally biased region" description="Low complexity" evidence="7">
    <location>
        <begin position="507"/>
        <end position="521"/>
    </location>
</feature>
<gene>
    <name evidence="11" type="ORF">HPB51_003423</name>
</gene>
<dbReference type="EMBL" id="JABSTU010000009">
    <property type="protein sequence ID" value="KAH8020766.1"/>
    <property type="molecule type" value="Genomic_DNA"/>
</dbReference>
<evidence type="ECO:0000256" key="3">
    <source>
        <dbReference type="ARBA" id="ARBA00022786"/>
    </source>
</evidence>
<dbReference type="SMART" id="SM00396">
    <property type="entry name" value="ZnF_UBR1"/>
    <property type="match status" value="1"/>
</dbReference>
<dbReference type="Gene3D" id="3.30.2160.10">
    <property type="entry name" value="Hect, E3 ligase catalytic domain"/>
    <property type="match status" value="1"/>
</dbReference>
<dbReference type="Gene3D" id="1.10.1900.10">
    <property type="entry name" value="c-terminal domain of poly(a) binding protein"/>
    <property type="match status" value="1"/>
</dbReference>
<proteinExistence type="predicted"/>
<dbReference type="SMART" id="SM00119">
    <property type="entry name" value="HECTc"/>
    <property type="match status" value="1"/>
</dbReference>
<feature type="compositionally biased region" description="Low complexity" evidence="7">
    <location>
        <begin position="1119"/>
        <end position="1143"/>
    </location>
</feature>
<accession>A0A9J6DFQ0</accession>
<feature type="domain" description="PABC" evidence="10">
    <location>
        <begin position="1345"/>
        <end position="1422"/>
    </location>
</feature>
<evidence type="ECO:0000256" key="6">
    <source>
        <dbReference type="PROSITE-ProRule" id="PRU00508"/>
    </source>
</evidence>
<feature type="compositionally biased region" description="Gly residues" evidence="7">
    <location>
        <begin position="569"/>
        <end position="578"/>
    </location>
</feature>
<evidence type="ECO:0000256" key="5">
    <source>
        <dbReference type="PROSITE-ProRule" id="PRU00104"/>
    </source>
</evidence>
<dbReference type="CDD" id="cd19675">
    <property type="entry name" value="UBR-box_UBR5"/>
    <property type="match status" value="1"/>
</dbReference>
<sequence length="1758" mass="189343">MCVCRDAQGCTPFMTAVCGRAYHAALLLLDAAQRVLQESGGSSGGEGSRKALQNMLYPPGSAPDDSPLHVLCCNDTCSFTWTGAEHINQDIFECRTCGLIGSLCCCTECARVCHKGHDCKLKRTSPTAYCDCWEKCKCRALLSGHQGMRSTLLNRLVTDTDLVTLPNSRFVVPQSLNWGAEMGNTDLCTCPLPRFKAEPDMPDHDLEPPRFSRRALERLLNDWSAIKTTIMAGYKEDESIASRLASGGFVPEDQQPHLVAQNGTALLDKFVHCLLVKCSIEMLDTLLTTLVREIQNENIPGRAAEARRVAHRFVRSVTRIFVILSAEMAPNTSRKKSMSGATQPLMKCRRVFQSLVTLSVEELCEAADALIAPVRLGVARPTASFNLVSSCIDAIQGSEELFVVEPIVPRASQPEMVASPAEPALGQNPLSARQPLGLRDALDDDEASVDVVDGAVGEDQDHEESERDERMEASEHDGTPAHEHNDEESDSDSDPDSASYQSNQDNASAQRSATTGATAGSDAEDESAESSNMEEEEESEAGDTEPDTEELALLDEQLERRGGPSSSAGGPGGLGGSRPGSLAPQHLQWALRQRDPAGRSHVTSSGTGGLVYIDPGSLRRSAAVAAAAASGASSGSSVAAAAALAPELSPGTTAVGLARAFGAVLRQVADLLGALQDNQNQVGLGLPKVLEVSYQDTLNIQAYLDFHLKPTWDWLVAVMDSTEAQLRFGCALSNHSDPSSTVTAPRVRRGLFEDRLVAAGGLDGRRRNRLTTYGSEGVSARRDFLSYALSLMRAHNNEHFDSLPVMDVASLKHVAYVFDALIYFMRAGADDSEPLRDGFLLLDPWYAEDYNENEDPEEEAGGGGSAMQVDMESCCEEDTTTGASGATEGASANTAAAGSNRGRRHPFFQRSDSTLCLGCQAPDPFSTPLAQALPLADRPQLLTPTATRQELFGAPRVPQASSGGEGGPSPLLPPRLGLSRASGSSLLTSTGRVAEVTRAPIIVAAPSSARKGVLPTPTAPTSAVAAQEGTTAIPTSSGLCLPSSLPSTQGKSSVIVLAGSHRSQGQSSSDGHVPASYSGAPSPAAEVTVTSSNTLPSLARTEGTSSSATPSANLATAQSNTSSGIGSMSSSSRGGAPSTSSSGGTSGALGQLVSHEVLLSRWQLTLELFGRVFVDDVGAEPGSVISELGGFPVKEVRFRRDMEKLRNSQQRDLTLSKIERERNSLLQQTFKELNNQYSAYSRRSMGGTPPLAMNRVKVTFKDEPGEGSGVARSFYAAIAEAILSPEKLPNLEGCQAGNRSLQYNIIQRLRSRERDKERRSGSAGGQATKSGGGLRYDAPPFVMPGEAGGSGQASNDHLSPHRQQLGQRLYPRVHALRPSLASKITGMLLEQSAAQLLLLLASEDALREKVDEALEIIVSHGREAETLLDLDVFNLGERGRRSTTTRRSDAEEEEDDGEDCSPLVYQPGKRGFYAPRQGKCTPDRLNAFRNVGRIVGLCLLQNELCPISFNRHVIKYILNKRIGWHDLAFFDPLLYESLRQLVLEAESRDSSTVFSALDLTFCIDLCSEEGGGTVELIPGGREQEVTANNVYLYVRRYAEYRMIKSQERALGAIRMGVYDVLPNNTLEGLTAEDFRLLLNGVGEVNVQALISYTSFNDESKESSDKIFRFKRWFWSMMEKMPNQEKQDLVYFWTGSPALPASEEGFQPMPSITIRPPDDHHLPTANTCISRLYLPLYSSKAVLRAKIQMAIRTKNFGFV</sequence>
<dbReference type="Proteomes" id="UP000821866">
    <property type="component" value="Chromosome 7"/>
</dbReference>
<dbReference type="SMART" id="SM00517">
    <property type="entry name" value="PolyA"/>
    <property type="match status" value="1"/>
</dbReference>
<dbReference type="InterPro" id="IPR003126">
    <property type="entry name" value="Znf_UBR"/>
</dbReference>
<evidence type="ECO:0000313" key="11">
    <source>
        <dbReference type="EMBL" id="KAH8020766.1"/>
    </source>
</evidence>
<feature type="region of interest" description="Disordered" evidence="7">
    <location>
        <begin position="1309"/>
        <end position="1359"/>
    </location>
</feature>
<organism evidence="11 12">
    <name type="scientific">Rhipicephalus microplus</name>
    <name type="common">Cattle tick</name>
    <name type="synonym">Boophilus microplus</name>
    <dbReference type="NCBI Taxonomy" id="6941"/>
    <lineage>
        <taxon>Eukaryota</taxon>
        <taxon>Metazoa</taxon>
        <taxon>Ecdysozoa</taxon>
        <taxon>Arthropoda</taxon>
        <taxon>Chelicerata</taxon>
        <taxon>Arachnida</taxon>
        <taxon>Acari</taxon>
        <taxon>Parasitiformes</taxon>
        <taxon>Ixodida</taxon>
        <taxon>Ixodoidea</taxon>
        <taxon>Ixodidae</taxon>
        <taxon>Rhipicephalinae</taxon>
        <taxon>Rhipicephalus</taxon>
        <taxon>Boophilus</taxon>
    </lineage>
</organism>
<dbReference type="PANTHER" id="PTHR46276:SF1">
    <property type="entry name" value="E3 UBIQUITIN-PROTEIN LIGASE UBR5"/>
    <property type="match status" value="1"/>
</dbReference>
<feature type="region of interest" description="Disordered" evidence="7">
    <location>
        <begin position="852"/>
        <end position="904"/>
    </location>
</feature>
<feature type="compositionally biased region" description="Polar residues" evidence="7">
    <location>
        <begin position="1088"/>
        <end position="1118"/>
    </location>
</feature>
<dbReference type="GO" id="GO:0005634">
    <property type="term" value="C:nucleus"/>
    <property type="evidence" value="ECO:0007669"/>
    <property type="project" value="TreeGrafter"/>
</dbReference>
<feature type="compositionally biased region" description="Basic and acidic residues" evidence="7">
    <location>
        <begin position="464"/>
        <end position="485"/>
    </location>
</feature>
<protein>
    <recommendedName>
        <fullName evidence="13">E3 ubiquitin-protein ligase UBR5</fullName>
    </recommendedName>
</protein>
<dbReference type="InterPro" id="IPR000569">
    <property type="entry name" value="HECT_dom"/>
</dbReference>
<feature type="compositionally biased region" description="Low complexity" evidence="7">
    <location>
        <begin position="880"/>
        <end position="900"/>
    </location>
</feature>
<name>A0A9J6DFQ0_RHIMP</name>
<evidence type="ECO:0000313" key="12">
    <source>
        <dbReference type="Proteomes" id="UP000821866"/>
    </source>
</evidence>
<dbReference type="Pfam" id="PF00658">
    <property type="entry name" value="MLLE"/>
    <property type="match status" value="1"/>
</dbReference>
<keyword evidence="12" id="KW-1185">Reference proteome</keyword>
<feature type="domain" description="UBR-type" evidence="9">
    <location>
        <begin position="75"/>
        <end position="143"/>
    </location>
</feature>
<dbReference type="Gene3D" id="3.90.1750.10">
    <property type="entry name" value="Hect, E3 ligase catalytic domains"/>
    <property type="match status" value="2"/>
</dbReference>
<evidence type="ECO:0000259" key="10">
    <source>
        <dbReference type="PROSITE" id="PS51309"/>
    </source>
</evidence>
<keyword evidence="3 5" id="KW-0833">Ubl conjugation pathway</keyword>
<feature type="compositionally biased region" description="Basic and acidic residues" evidence="7">
    <location>
        <begin position="1310"/>
        <end position="1320"/>
    </location>
</feature>
<evidence type="ECO:0008006" key="13">
    <source>
        <dbReference type="Google" id="ProtNLM"/>
    </source>
</evidence>
<dbReference type="PROSITE" id="PS51157">
    <property type="entry name" value="ZF_UBR"/>
    <property type="match status" value="1"/>
</dbReference>
<feature type="compositionally biased region" description="Low complexity" evidence="7">
    <location>
        <begin position="1074"/>
        <end position="1085"/>
    </location>
</feature>
<keyword evidence="4" id="KW-0862">Zinc</keyword>
<dbReference type="GO" id="GO:0034450">
    <property type="term" value="F:ubiquitin-ubiquitin ligase activity"/>
    <property type="evidence" value="ECO:0007669"/>
    <property type="project" value="TreeGrafter"/>
</dbReference>
<keyword evidence="2" id="KW-0863">Zinc-finger</keyword>
<dbReference type="FunFam" id="3.30.2410.10:FF:000008">
    <property type="entry name" value="Putative E3 ubiquitin-protein ligase UBR5"/>
    <property type="match status" value="1"/>
</dbReference>
<dbReference type="PROSITE" id="PS51309">
    <property type="entry name" value="PABC"/>
    <property type="match status" value="1"/>
</dbReference>
<dbReference type="SUPFAM" id="SSF56204">
    <property type="entry name" value="Hect, E3 ligase catalytic domain"/>
    <property type="match status" value="1"/>
</dbReference>
<dbReference type="GO" id="GO:0090263">
    <property type="term" value="P:positive regulation of canonical Wnt signaling pathway"/>
    <property type="evidence" value="ECO:0007669"/>
    <property type="project" value="TreeGrafter"/>
</dbReference>
<feature type="region of interest" description="Disordered" evidence="7">
    <location>
        <begin position="956"/>
        <end position="978"/>
    </location>
</feature>
<dbReference type="GO" id="GO:0008270">
    <property type="term" value="F:zinc ion binding"/>
    <property type="evidence" value="ECO:0007669"/>
    <property type="project" value="UniProtKB-KW"/>
</dbReference>
<feature type="region of interest" description="Disordered" evidence="7">
    <location>
        <begin position="454"/>
        <end position="582"/>
    </location>
</feature>
<dbReference type="GO" id="GO:0003723">
    <property type="term" value="F:RNA binding"/>
    <property type="evidence" value="ECO:0007669"/>
    <property type="project" value="InterPro"/>
</dbReference>